<dbReference type="AlphaFoldDB" id="A0A195BR08"/>
<accession>A0A195BR08</accession>
<keyword evidence="2" id="KW-1185">Reference proteome</keyword>
<evidence type="ECO:0000313" key="2">
    <source>
        <dbReference type="Proteomes" id="UP000078540"/>
    </source>
</evidence>
<gene>
    <name evidence="1" type="ORF">ALC53_02879</name>
</gene>
<sequence>MPVFDVKITVLEAKPLTTYYFTNSGLTINAIHVHEYTVTRVSRQLFFRNLESKQIRKLRPVYGPRKGITSRAINVGHRENITWSVYTCPND</sequence>
<dbReference type="Proteomes" id="UP000078540">
    <property type="component" value="Unassembled WGS sequence"/>
</dbReference>
<proteinExistence type="predicted"/>
<organism evidence="1 2">
    <name type="scientific">Atta colombica</name>
    <dbReference type="NCBI Taxonomy" id="520822"/>
    <lineage>
        <taxon>Eukaryota</taxon>
        <taxon>Metazoa</taxon>
        <taxon>Ecdysozoa</taxon>
        <taxon>Arthropoda</taxon>
        <taxon>Hexapoda</taxon>
        <taxon>Insecta</taxon>
        <taxon>Pterygota</taxon>
        <taxon>Neoptera</taxon>
        <taxon>Endopterygota</taxon>
        <taxon>Hymenoptera</taxon>
        <taxon>Apocrita</taxon>
        <taxon>Aculeata</taxon>
        <taxon>Formicoidea</taxon>
        <taxon>Formicidae</taxon>
        <taxon>Myrmicinae</taxon>
        <taxon>Atta</taxon>
    </lineage>
</organism>
<evidence type="ECO:0000313" key="1">
    <source>
        <dbReference type="EMBL" id="KYM88396.1"/>
    </source>
</evidence>
<name>A0A195BR08_9HYME</name>
<reference evidence="1 2" key="1">
    <citation type="submission" date="2015-09" db="EMBL/GenBank/DDBJ databases">
        <title>Atta colombica WGS genome.</title>
        <authorList>
            <person name="Nygaard S."/>
            <person name="Hu H."/>
            <person name="Boomsma J."/>
            <person name="Zhang G."/>
        </authorList>
    </citation>
    <scope>NUCLEOTIDE SEQUENCE [LARGE SCALE GENOMIC DNA]</scope>
    <source>
        <strain evidence="1">Treedump-2</strain>
        <tissue evidence="1">Whole body</tissue>
    </source>
</reference>
<protein>
    <submittedName>
        <fullName evidence="1">Uncharacterized protein</fullName>
    </submittedName>
</protein>
<dbReference type="EMBL" id="KQ976424">
    <property type="protein sequence ID" value="KYM88396.1"/>
    <property type="molecule type" value="Genomic_DNA"/>
</dbReference>